<protein>
    <recommendedName>
        <fullName evidence="2">DUF3824 domain-containing protein</fullName>
    </recommendedName>
</protein>
<evidence type="ECO:0000313" key="3">
    <source>
        <dbReference type="EMBL" id="PVH93748.1"/>
    </source>
</evidence>
<feature type="compositionally biased region" description="Low complexity" evidence="1">
    <location>
        <begin position="251"/>
        <end position="261"/>
    </location>
</feature>
<feature type="compositionally biased region" description="Basic and acidic residues" evidence="1">
    <location>
        <begin position="34"/>
        <end position="58"/>
    </location>
</feature>
<feature type="compositionally biased region" description="Basic and acidic residues" evidence="1">
    <location>
        <begin position="874"/>
        <end position="886"/>
    </location>
</feature>
<feature type="region of interest" description="Disordered" evidence="1">
    <location>
        <begin position="102"/>
        <end position="156"/>
    </location>
</feature>
<accession>A0A2V1D6T8</accession>
<feature type="compositionally biased region" description="Basic residues" evidence="1">
    <location>
        <begin position="477"/>
        <end position="493"/>
    </location>
</feature>
<dbReference type="OrthoDB" id="3561737at2759"/>
<feature type="compositionally biased region" description="Low complexity" evidence="1">
    <location>
        <begin position="563"/>
        <end position="576"/>
    </location>
</feature>
<feature type="compositionally biased region" description="Low complexity" evidence="1">
    <location>
        <begin position="387"/>
        <end position="399"/>
    </location>
</feature>
<dbReference type="Pfam" id="PF12868">
    <property type="entry name" value="DUF3824"/>
    <property type="match status" value="2"/>
</dbReference>
<feature type="compositionally biased region" description="Basic and acidic residues" evidence="1">
    <location>
        <begin position="1"/>
        <end position="19"/>
    </location>
</feature>
<feature type="compositionally biased region" description="Basic and acidic residues" evidence="1">
    <location>
        <begin position="115"/>
        <end position="146"/>
    </location>
</feature>
<feature type="compositionally biased region" description="Basic and acidic residues" evidence="1">
    <location>
        <begin position="424"/>
        <end position="439"/>
    </location>
</feature>
<feature type="compositionally biased region" description="Basic and acidic residues" evidence="1">
    <location>
        <begin position="577"/>
        <end position="597"/>
    </location>
</feature>
<feature type="compositionally biased region" description="Basic and acidic residues" evidence="1">
    <location>
        <begin position="518"/>
        <end position="528"/>
    </location>
</feature>
<feature type="region of interest" description="Disordered" evidence="1">
    <location>
        <begin position="294"/>
        <end position="336"/>
    </location>
</feature>
<evidence type="ECO:0000256" key="1">
    <source>
        <dbReference type="SAM" id="MobiDB-lite"/>
    </source>
</evidence>
<proteinExistence type="predicted"/>
<feature type="compositionally biased region" description="Basic and acidic residues" evidence="1">
    <location>
        <begin position="844"/>
        <end position="860"/>
    </location>
</feature>
<feature type="compositionally biased region" description="Basic residues" evidence="1">
    <location>
        <begin position="370"/>
        <end position="386"/>
    </location>
</feature>
<feature type="compositionally biased region" description="Basic and acidic residues" evidence="1">
    <location>
        <begin position="464"/>
        <end position="476"/>
    </location>
</feature>
<keyword evidence="4" id="KW-1185">Reference proteome</keyword>
<feature type="region of interest" description="Disordered" evidence="1">
    <location>
        <begin position="357"/>
        <end position="406"/>
    </location>
</feature>
<dbReference type="PANTHER" id="PTHR35487:SF1">
    <property type="entry name" value="DUF3824 DOMAIN-CONTAINING PROTEIN"/>
    <property type="match status" value="1"/>
</dbReference>
<dbReference type="PANTHER" id="PTHR35487">
    <property type="entry name" value="DUF3824 DOMAIN-CONTAINING PROTEIN"/>
    <property type="match status" value="1"/>
</dbReference>
<name>A0A2V1D6T8_9PLEO</name>
<feature type="domain" description="DUF3824" evidence="2">
    <location>
        <begin position="553"/>
        <end position="691"/>
    </location>
</feature>
<feature type="region of interest" description="Disordered" evidence="1">
    <location>
        <begin position="757"/>
        <end position="901"/>
    </location>
</feature>
<feature type="region of interest" description="Disordered" evidence="1">
    <location>
        <begin position="1"/>
        <end position="73"/>
    </location>
</feature>
<evidence type="ECO:0000313" key="4">
    <source>
        <dbReference type="Proteomes" id="UP000244855"/>
    </source>
</evidence>
<dbReference type="Proteomes" id="UP000244855">
    <property type="component" value="Unassembled WGS sequence"/>
</dbReference>
<dbReference type="AlphaFoldDB" id="A0A2V1D6T8"/>
<evidence type="ECO:0000259" key="2">
    <source>
        <dbReference type="Pfam" id="PF12868"/>
    </source>
</evidence>
<dbReference type="EMBL" id="KZ805570">
    <property type="protein sequence ID" value="PVH93748.1"/>
    <property type="molecule type" value="Genomic_DNA"/>
</dbReference>
<feature type="compositionally biased region" description="Basic residues" evidence="1">
    <location>
        <begin position="542"/>
        <end position="559"/>
    </location>
</feature>
<reference evidence="3 4" key="1">
    <citation type="journal article" date="2018" name="Sci. Rep.">
        <title>Comparative genomics provides insights into the lifestyle and reveals functional heterogeneity of dark septate endophytic fungi.</title>
        <authorList>
            <person name="Knapp D.G."/>
            <person name="Nemeth J.B."/>
            <person name="Barry K."/>
            <person name="Hainaut M."/>
            <person name="Henrissat B."/>
            <person name="Johnson J."/>
            <person name="Kuo A."/>
            <person name="Lim J.H.P."/>
            <person name="Lipzen A."/>
            <person name="Nolan M."/>
            <person name="Ohm R.A."/>
            <person name="Tamas L."/>
            <person name="Grigoriev I.V."/>
            <person name="Spatafora J.W."/>
            <person name="Nagy L.G."/>
            <person name="Kovacs G.M."/>
        </authorList>
    </citation>
    <scope>NUCLEOTIDE SEQUENCE [LARGE SCALE GENOMIC DNA]</scope>
    <source>
        <strain evidence="3 4">DSE2036</strain>
    </source>
</reference>
<feature type="domain" description="DUF3824" evidence="2">
    <location>
        <begin position="437"/>
        <end position="487"/>
    </location>
</feature>
<feature type="region of interest" description="Disordered" evidence="1">
    <location>
        <begin position="464"/>
        <end position="694"/>
    </location>
</feature>
<feature type="region of interest" description="Disordered" evidence="1">
    <location>
        <begin position="237"/>
        <end position="281"/>
    </location>
</feature>
<gene>
    <name evidence="3" type="ORF">DM02DRAFT_634277</name>
</gene>
<dbReference type="InterPro" id="IPR024436">
    <property type="entry name" value="DUF3824"/>
</dbReference>
<dbReference type="STRING" id="97972.A0A2V1D6T8"/>
<sequence>MSTIFRAERERERDWDSHSHGGRSYTTVKRHKVPEHSLEEDTYESEMRLVHRSREPAHEHRHHHHDHDDSREREIREYRFVEREVERSPSPVRHEVREYRIEREVERSPSPPTVREYRVERQYDLEPAREPYGELERYSRSTEFFRPEQPPPQPIVIRNEAPQPIIVQESAPQQIIVRREEPAYEIVDRREPRRDEEYFYERKVKEIDRGRRREDRYYDEDAYSEDELVYIHKEKDTWGRDSSPGSKRHLAGGALAGMGAAQILRHHRKKQGEDPGHGVRQAVGYGALGAVGAEVIHRVRNRSRSRSSSYERDTRGRRHHRSRSRHRSRSSSRIKKLGTLAAVAGIGALAYAAGRKNNSGNTTIIEDRRSRSRRRKSSRSRVRSSSRGRSASRPASESALNPEHRNRRAAQIGLASAAVAGVVEHQRNKSRERKGERSRSRVRTGIPIAAAGVAGAAVTGLYERQKAKKEAKELSRSRSRSRSKSVRSARRHSTASDGGLVEYGGSPIYSDPVPVVRRTRDRDDPADYRHRRRSSSSSSDGRRRRHRSRSRSRSKSRTRKAAETAAVAGVAGLAAHEAAKRRDRKKAEKERQRREEDSAYSTGSYSPPPTTADGADPRYFPQTNYFPPPPHQSADPQYPPYNPADYPAPPQQNNYPVPPPQNIENGPPYSPEPGNPYAHQDPRYRRADDNVSAQQYESLFEHMNERGGYRLSPAHDVNVSPANGVPVADRLRTSQPIRSGYIPHANSPIYQDFAPRSAHVNHNNPQYAMPMSPSPLTNNESPPSPIAPAPVAASDVKSVKFDLSPQELSPKRDNSPTHREAGEENRRRGDSDEEQPRRSRHRKREYDRGDKKPSSRRDGSADSASSDGTIELPPRFDEQGRRKDDDPLANTLESVLAGLFR</sequence>
<feature type="compositionally biased region" description="Basic residues" evidence="1">
    <location>
        <begin position="315"/>
        <end position="336"/>
    </location>
</feature>
<feature type="region of interest" description="Disordered" evidence="1">
    <location>
        <begin position="420"/>
        <end position="443"/>
    </location>
</feature>
<organism evidence="3 4">
    <name type="scientific">Periconia macrospinosa</name>
    <dbReference type="NCBI Taxonomy" id="97972"/>
    <lineage>
        <taxon>Eukaryota</taxon>
        <taxon>Fungi</taxon>
        <taxon>Dikarya</taxon>
        <taxon>Ascomycota</taxon>
        <taxon>Pezizomycotina</taxon>
        <taxon>Dothideomycetes</taxon>
        <taxon>Pleosporomycetidae</taxon>
        <taxon>Pleosporales</taxon>
        <taxon>Massarineae</taxon>
        <taxon>Periconiaceae</taxon>
        <taxon>Periconia</taxon>
    </lineage>
</organism>
<feature type="compositionally biased region" description="Pro residues" evidence="1">
    <location>
        <begin position="626"/>
        <end position="661"/>
    </location>
</feature>
<feature type="compositionally biased region" description="Basic and acidic residues" evidence="1">
    <location>
        <begin position="680"/>
        <end position="689"/>
    </location>
</feature>
<feature type="compositionally biased region" description="Basic and acidic residues" evidence="1">
    <location>
        <begin position="809"/>
        <end position="837"/>
    </location>
</feature>